<feature type="region of interest" description="Disordered" evidence="1">
    <location>
        <begin position="266"/>
        <end position="290"/>
    </location>
</feature>
<name>A0A086ZLG9_9BIFI</name>
<proteinExistence type="predicted"/>
<dbReference type="Proteomes" id="UP000029093">
    <property type="component" value="Unassembled WGS sequence"/>
</dbReference>
<dbReference type="EMBL" id="JGYQ01000013">
    <property type="protein sequence ID" value="KFI47369.1"/>
    <property type="molecule type" value="Genomic_DNA"/>
</dbReference>
<accession>A0A086ZLG9</accession>
<evidence type="ECO:0000313" key="2">
    <source>
        <dbReference type="EMBL" id="KFI47369.1"/>
    </source>
</evidence>
<sequence length="290" mass="31285">MGATEKPTQATAISTRIERITARTDVREAAQQGAKLVSLWPLTKASELANDAKYAENLQVRQTRVMAAVLTGENVTIADAEYVYEGAESIPGRPQNIVDALLAANAACDAMADYSQTQDPGLLTQAGMELGLTWDETVLAPCRQTLAVIQSERDDTSAAESRIARSLAAVITAVDGILRTVPAPATLADVIAAILAADELCETLSIPRIFLAADALHSVYAVYVDGLQTEDATTTWQALADIIVPAARDEWAKHLEDVLWDREEAKRQAKEADERRNREALAAKFSKPAQ</sequence>
<keyword evidence="3" id="KW-1185">Reference proteome</keyword>
<dbReference type="OrthoDB" id="3238275at2"/>
<evidence type="ECO:0000256" key="1">
    <source>
        <dbReference type="SAM" id="MobiDB-lite"/>
    </source>
</evidence>
<evidence type="ECO:0000313" key="3">
    <source>
        <dbReference type="Proteomes" id="UP000029093"/>
    </source>
</evidence>
<gene>
    <name evidence="2" type="ORF">BBOU_0917</name>
</gene>
<dbReference type="AlphaFoldDB" id="A0A086ZLG9"/>
<reference evidence="2 3" key="1">
    <citation type="submission" date="2014-03" db="EMBL/GenBank/DDBJ databases">
        <title>Genomics of Bifidobacteria.</title>
        <authorList>
            <person name="Ventura M."/>
            <person name="Milani C."/>
            <person name="Lugli G.A."/>
        </authorList>
    </citation>
    <scope>NUCLEOTIDE SEQUENCE [LARGE SCALE GENOMIC DNA]</scope>
    <source>
        <strain evidence="2 3">LMG 10736</strain>
    </source>
</reference>
<protein>
    <submittedName>
        <fullName evidence="2">Uncharacterized protein</fullName>
    </submittedName>
</protein>
<comment type="caution">
    <text evidence="2">The sequence shown here is derived from an EMBL/GenBank/DDBJ whole genome shotgun (WGS) entry which is preliminary data.</text>
</comment>
<feature type="compositionally biased region" description="Basic and acidic residues" evidence="1">
    <location>
        <begin position="266"/>
        <end position="281"/>
    </location>
</feature>
<organism evidence="2 3">
    <name type="scientific">Bifidobacterium boum</name>
    <dbReference type="NCBI Taxonomy" id="78343"/>
    <lineage>
        <taxon>Bacteria</taxon>
        <taxon>Bacillati</taxon>
        <taxon>Actinomycetota</taxon>
        <taxon>Actinomycetes</taxon>
        <taxon>Bifidobacteriales</taxon>
        <taxon>Bifidobacteriaceae</taxon>
        <taxon>Bifidobacterium</taxon>
    </lineage>
</organism>